<dbReference type="InterPro" id="IPR005135">
    <property type="entry name" value="Endo/exonuclease/phosphatase"/>
</dbReference>
<dbReference type="InterPro" id="IPR036691">
    <property type="entry name" value="Endo/exonu/phosph_ase_sf"/>
</dbReference>
<feature type="domain" description="Endonuclease/exonuclease/phosphatase" evidence="2">
    <location>
        <begin position="108"/>
        <end position="316"/>
    </location>
</feature>
<evidence type="ECO:0000313" key="4">
    <source>
        <dbReference type="Proteomes" id="UP000431269"/>
    </source>
</evidence>
<keyword evidence="3" id="KW-0378">Hydrolase</keyword>
<dbReference type="AlphaFoldDB" id="A0A6I6MPC6"/>
<dbReference type="EMBL" id="CP047045">
    <property type="protein sequence ID" value="QGZ93412.1"/>
    <property type="molecule type" value="Genomic_DNA"/>
</dbReference>
<keyword evidence="4" id="KW-1185">Reference proteome</keyword>
<dbReference type="Pfam" id="PF03372">
    <property type="entry name" value="Exo_endo_phos"/>
    <property type="match status" value="1"/>
</dbReference>
<dbReference type="RefSeq" id="WP_158764417.1">
    <property type="nucleotide sequence ID" value="NZ_CP047045.1"/>
</dbReference>
<dbReference type="Proteomes" id="UP000431269">
    <property type="component" value="Chromosome"/>
</dbReference>
<organism evidence="3 4">
    <name type="scientific">Terricaulis silvestris</name>
    <dbReference type="NCBI Taxonomy" id="2686094"/>
    <lineage>
        <taxon>Bacteria</taxon>
        <taxon>Pseudomonadati</taxon>
        <taxon>Pseudomonadota</taxon>
        <taxon>Alphaproteobacteria</taxon>
        <taxon>Caulobacterales</taxon>
        <taxon>Caulobacteraceae</taxon>
        <taxon>Terricaulis</taxon>
    </lineage>
</organism>
<keyword evidence="3" id="KW-0269">Exonuclease</keyword>
<dbReference type="Gene3D" id="3.60.10.10">
    <property type="entry name" value="Endonuclease/exonuclease/phosphatase"/>
    <property type="match status" value="1"/>
</dbReference>
<dbReference type="SUPFAM" id="SSF56219">
    <property type="entry name" value="DNase I-like"/>
    <property type="match status" value="1"/>
</dbReference>
<dbReference type="GO" id="GO:0004519">
    <property type="term" value="F:endonuclease activity"/>
    <property type="evidence" value="ECO:0007669"/>
    <property type="project" value="UniProtKB-KW"/>
</dbReference>
<protein>
    <submittedName>
        <fullName evidence="3">Endonuclease/Exonuclease/phosphatase family protein</fullName>
    </submittedName>
</protein>
<reference evidence="4" key="1">
    <citation type="submission" date="2019-12" db="EMBL/GenBank/DDBJ databases">
        <title>Complete genome of Terracaulis silvestris 0127_4.</title>
        <authorList>
            <person name="Vieira S."/>
            <person name="Riedel T."/>
            <person name="Sproer C."/>
            <person name="Pascual J."/>
            <person name="Boedeker C."/>
            <person name="Overmann J."/>
        </authorList>
    </citation>
    <scope>NUCLEOTIDE SEQUENCE [LARGE SCALE GENOMIC DNA]</scope>
    <source>
        <strain evidence="4">0127_4</strain>
    </source>
</reference>
<proteinExistence type="predicted"/>
<name>A0A6I6MPC6_9CAUL</name>
<evidence type="ECO:0000259" key="2">
    <source>
        <dbReference type="Pfam" id="PF03372"/>
    </source>
</evidence>
<keyword evidence="1" id="KW-1133">Transmembrane helix</keyword>
<sequence length="328" mass="35181">MGNALGFALGTARLVVGVAALVSAAAGIAIVVEHASPGLETFANFAPFAFVIALLSIALALSVRASRAIVAAAFIGVLAPAWLVVPELVAALHVDSRHAADAPQLKLLTANVWSINDNPAAFEALIRRERPDIIVVQEAWGRWKALLERLAPEYQIHAGCQYDSDCNVVILSKLTPVDTIAPWTAGMAAVRLELPPRFGAGSIEVMGVHLSRSTTVEMERAQLAEVTAIAGSFGSRAVIAGDFNAAPWSRALRDLDEVIPLERRTRALFSWPTSTRSFTRLRLRAPLPVAPIDHIYAGRQWRLIEICLGPNIGSDHYPIVATFVPAPS</sequence>
<keyword evidence="1" id="KW-0472">Membrane</keyword>
<feature type="transmembrane region" description="Helical" evidence="1">
    <location>
        <begin position="42"/>
        <end position="61"/>
    </location>
</feature>
<keyword evidence="1" id="KW-0812">Transmembrane</keyword>
<dbReference type="GO" id="GO:0004527">
    <property type="term" value="F:exonuclease activity"/>
    <property type="evidence" value="ECO:0007669"/>
    <property type="project" value="UniProtKB-KW"/>
</dbReference>
<keyword evidence="3" id="KW-0255">Endonuclease</keyword>
<dbReference type="KEGG" id="tsv:DSM104635_00222"/>
<gene>
    <name evidence="3" type="ORF">DSM104635_00222</name>
</gene>
<keyword evidence="3" id="KW-0540">Nuclease</keyword>
<evidence type="ECO:0000313" key="3">
    <source>
        <dbReference type="EMBL" id="QGZ93412.1"/>
    </source>
</evidence>
<evidence type="ECO:0000256" key="1">
    <source>
        <dbReference type="SAM" id="Phobius"/>
    </source>
</evidence>
<feature type="transmembrane region" description="Helical" evidence="1">
    <location>
        <begin position="68"/>
        <end position="85"/>
    </location>
</feature>
<accession>A0A6I6MPC6</accession>